<protein>
    <submittedName>
        <fullName evidence="1">Uncharacterized protein</fullName>
    </submittedName>
</protein>
<dbReference type="RefSeq" id="WP_377913943.1">
    <property type="nucleotide sequence ID" value="NZ_JBHRZT010000030.1"/>
</dbReference>
<gene>
    <name evidence="1" type="ORF">ACFOU2_07935</name>
</gene>
<accession>A0ABV8AZQ3</accession>
<evidence type="ECO:0000313" key="2">
    <source>
        <dbReference type="Proteomes" id="UP001595752"/>
    </source>
</evidence>
<sequence length="421" mass="48328">MNFLRRLIAKQKVNADYSFFLGCGRIMGRVKAANAETEKDYAVGNLFSLVKLNRKEYHIWLQLGDSKSMEAWLENCINKNLVRDIDELRIYRERFTREHILIDCVINDIGDDVLKQYTIVKNGVLAGFSDKYQQWIVNSCSPEGAGIGMSQEEYDMWRSSTGVSTMFSTINHFINIRNCGMEEAIITFLKYLHKFNKAGLWNIEYCGDYEEIYATEEKIKSTVNQEWFNKHGIKGDSQVIALGEQLGQKKNGLEVILGNQKITLDYEEFVVWLMCRKKGATILKISKMLDVTQEEVKEHVKNLLAKKMLMLWPEEWNGGENHLIAVTAIGTSTGLSSENNYKIKDLVIGKHQTLPEPVYFVWMYSHGFVPIGVTVKAVANTFNVSNREAEMIVSQSIPILLEYGLANIHLIPKRDYVKRKH</sequence>
<proteinExistence type="predicted"/>
<evidence type="ECO:0000313" key="1">
    <source>
        <dbReference type="EMBL" id="MFC3883451.1"/>
    </source>
</evidence>
<organism evidence="1 2">
    <name type="scientific">Bacillus songklensis</name>
    <dbReference type="NCBI Taxonomy" id="1069116"/>
    <lineage>
        <taxon>Bacteria</taxon>
        <taxon>Bacillati</taxon>
        <taxon>Bacillota</taxon>
        <taxon>Bacilli</taxon>
        <taxon>Bacillales</taxon>
        <taxon>Bacillaceae</taxon>
        <taxon>Bacillus</taxon>
    </lineage>
</organism>
<comment type="caution">
    <text evidence="1">The sequence shown here is derived from an EMBL/GenBank/DDBJ whole genome shotgun (WGS) entry which is preliminary data.</text>
</comment>
<dbReference type="Proteomes" id="UP001595752">
    <property type="component" value="Unassembled WGS sequence"/>
</dbReference>
<name>A0ABV8AZQ3_9BACI</name>
<keyword evidence="2" id="KW-1185">Reference proteome</keyword>
<dbReference type="EMBL" id="JBHRZT010000030">
    <property type="protein sequence ID" value="MFC3883451.1"/>
    <property type="molecule type" value="Genomic_DNA"/>
</dbReference>
<reference evidence="2" key="1">
    <citation type="journal article" date="2019" name="Int. J. Syst. Evol. Microbiol.">
        <title>The Global Catalogue of Microorganisms (GCM) 10K type strain sequencing project: providing services to taxonomists for standard genome sequencing and annotation.</title>
        <authorList>
            <consortium name="The Broad Institute Genomics Platform"/>
            <consortium name="The Broad Institute Genome Sequencing Center for Infectious Disease"/>
            <person name="Wu L."/>
            <person name="Ma J."/>
        </authorList>
    </citation>
    <scope>NUCLEOTIDE SEQUENCE [LARGE SCALE GENOMIC DNA]</scope>
    <source>
        <strain evidence="2">CCUG 61889</strain>
    </source>
</reference>